<accession>A0A6J6S1X1</accession>
<gene>
    <name evidence="1" type="ORF">UFOPK2662_01223</name>
</gene>
<reference evidence="1" key="1">
    <citation type="submission" date="2020-05" db="EMBL/GenBank/DDBJ databases">
        <authorList>
            <person name="Chiriac C."/>
            <person name="Salcher M."/>
            <person name="Ghai R."/>
            <person name="Kavagutti S V."/>
        </authorList>
    </citation>
    <scope>NUCLEOTIDE SEQUENCE</scope>
</reference>
<dbReference type="AlphaFoldDB" id="A0A6J6S1X1"/>
<protein>
    <submittedName>
        <fullName evidence="1">Unannotated protein</fullName>
    </submittedName>
</protein>
<dbReference type="Gene3D" id="1.10.150.390">
    <property type="match status" value="1"/>
</dbReference>
<evidence type="ECO:0000313" key="1">
    <source>
        <dbReference type="EMBL" id="CAB4728814.1"/>
    </source>
</evidence>
<dbReference type="SUPFAM" id="SSF64484">
    <property type="entry name" value="beta and beta-prime subunits of DNA dependent RNA-polymerase"/>
    <property type="match status" value="1"/>
</dbReference>
<proteinExistence type="predicted"/>
<organism evidence="1">
    <name type="scientific">freshwater metagenome</name>
    <dbReference type="NCBI Taxonomy" id="449393"/>
    <lineage>
        <taxon>unclassified sequences</taxon>
        <taxon>metagenomes</taxon>
        <taxon>ecological metagenomes</taxon>
    </lineage>
</organism>
<dbReference type="EMBL" id="CAEZYI010000110">
    <property type="protein sequence ID" value="CAB4728814.1"/>
    <property type="molecule type" value="Genomic_DNA"/>
</dbReference>
<sequence>MLGLKENVIIGKLIPAGTGLARYRNIRVEPTEEAKAAVYAAYDEYDFTPFDQQGSGEAVRLDEVEIPR</sequence>
<name>A0A6J6S1X1_9ZZZZ</name>